<comment type="caution">
    <text evidence="2">The sequence shown here is derived from an EMBL/GenBank/DDBJ whole genome shotgun (WGS) entry which is preliminary data.</text>
</comment>
<dbReference type="AlphaFoldDB" id="A0A9N8HV39"/>
<accession>A0A9N8HV39</accession>
<dbReference type="InterPro" id="IPR036928">
    <property type="entry name" value="AS_sf"/>
</dbReference>
<dbReference type="EMBL" id="CAICTM010002229">
    <property type="protein sequence ID" value="CAB9528458.1"/>
    <property type="molecule type" value="Genomic_DNA"/>
</dbReference>
<evidence type="ECO:0000313" key="3">
    <source>
        <dbReference type="Proteomes" id="UP001153069"/>
    </source>
</evidence>
<evidence type="ECO:0000259" key="1">
    <source>
        <dbReference type="Pfam" id="PF01425"/>
    </source>
</evidence>
<dbReference type="PANTHER" id="PTHR11895">
    <property type="entry name" value="TRANSAMIDASE"/>
    <property type="match status" value="1"/>
</dbReference>
<reference evidence="2" key="1">
    <citation type="submission" date="2020-06" db="EMBL/GenBank/DDBJ databases">
        <authorList>
            <consortium name="Plant Systems Biology data submission"/>
        </authorList>
    </citation>
    <scope>NUCLEOTIDE SEQUENCE</scope>
    <source>
        <strain evidence="2">D6</strain>
    </source>
</reference>
<dbReference type="GO" id="GO:0003824">
    <property type="term" value="F:catalytic activity"/>
    <property type="evidence" value="ECO:0007669"/>
    <property type="project" value="InterPro"/>
</dbReference>
<name>A0A9N8HV39_9STRA</name>
<organism evidence="2 3">
    <name type="scientific">Seminavis robusta</name>
    <dbReference type="NCBI Taxonomy" id="568900"/>
    <lineage>
        <taxon>Eukaryota</taxon>
        <taxon>Sar</taxon>
        <taxon>Stramenopiles</taxon>
        <taxon>Ochrophyta</taxon>
        <taxon>Bacillariophyta</taxon>
        <taxon>Bacillariophyceae</taxon>
        <taxon>Bacillariophycidae</taxon>
        <taxon>Naviculales</taxon>
        <taxon>Naviculaceae</taxon>
        <taxon>Seminavis</taxon>
    </lineage>
</organism>
<evidence type="ECO:0000313" key="2">
    <source>
        <dbReference type="EMBL" id="CAB9528458.1"/>
    </source>
</evidence>
<feature type="domain" description="Amidase" evidence="1">
    <location>
        <begin position="30"/>
        <end position="308"/>
    </location>
</feature>
<sequence>MAYNNSVLRMSARDLSRELSEGRLTAEELMVETLERIESVNPKVNAIICVRDREELLEEARRCDRDRSQKSNCVGVLHGIPTAVKDLSNVAGLPTTMGGSPLHRFRNIPSESDPFVRRIIKEGAIVIGKTNTPELGVGSHTFNKRWGTTLNPYDRTKSAGGSSGGAAVAVATRMLSFCDGTDMMGSLRNPAGWNNIYSHRPTAGMINGDDNGQVPNANPLPYPISTAGPMARCPQDLAFLLQVMAGSGKFDATRVGDNIPSVESIRIGWLGDWDGNIPVEDGILPLCQEALTVFSKNGMTVDDLSSQPIFDLKVLWNSWTTIRAKIISSNFSGAPKALLKAFLWVAPIREELKWELRKGLDTSEAFCLRAAEEAKRCPSASMKPSCSMMCWQCQPPKPGRSPRSGDGHKE</sequence>
<dbReference type="SUPFAM" id="SSF75304">
    <property type="entry name" value="Amidase signature (AS) enzymes"/>
    <property type="match status" value="1"/>
</dbReference>
<keyword evidence="3" id="KW-1185">Reference proteome</keyword>
<dbReference type="Proteomes" id="UP001153069">
    <property type="component" value="Unassembled WGS sequence"/>
</dbReference>
<protein>
    <submittedName>
        <fullName evidence="2">Glutamyl-tRNA(Gln) amidotransferase subunit A</fullName>
    </submittedName>
</protein>
<dbReference type="Gene3D" id="3.90.1300.10">
    <property type="entry name" value="Amidase signature (AS) domain"/>
    <property type="match status" value="1"/>
</dbReference>
<dbReference type="Pfam" id="PF01425">
    <property type="entry name" value="Amidase"/>
    <property type="match status" value="1"/>
</dbReference>
<proteinExistence type="predicted"/>
<dbReference type="PANTHER" id="PTHR11895:SF76">
    <property type="entry name" value="INDOLEACETAMIDE HYDROLASE"/>
    <property type="match status" value="1"/>
</dbReference>
<gene>
    <name evidence="2" type="ORF">SEMRO_2231_G320030.1</name>
</gene>
<dbReference type="InterPro" id="IPR000120">
    <property type="entry name" value="Amidase"/>
</dbReference>
<dbReference type="InterPro" id="IPR023631">
    <property type="entry name" value="Amidase_dom"/>
</dbReference>
<dbReference type="OrthoDB" id="566138at2759"/>